<name>A0A0B0MBA2_GOSAR</name>
<evidence type="ECO:0000313" key="2">
    <source>
        <dbReference type="Proteomes" id="UP000032142"/>
    </source>
</evidence>
<accession>A0A0B0MBA2</accession>
<evidence type="ECO:0000313" key="1">
    <source>
        <dbReference type="EMBL" id="KHF98039.1"/>
    </source>
</evidence>
<dbReference type="Proteomes" id="UP000032142">
    <property type="component" value="Unassembled WGS sequence"/>
</dbReference>
<protein>
    <submittedName>
        <fullName evidence="1">Uncharacterized protein</fullName>
    </submittedName>
</protein>
<keyword evidence="2" id="KW-1185">Reference proteome</keyword>
<gene>
    <name evidence="1" type="ORF">F383_37271</name>
</gene>
<proteinExistence type="predicted"/>
<organism evidence="1 2">
    <name type="scientific">Gossypium arboreum</name>
    <name type="common">Tree cotton</name>
    <name type="synonym">Gossypium nanking</name>
    <dbReference type="NCBI Taxonomy" id="29729"/>
    <lineage>
        <taxon>Eukaryota</taxon>
        <taxon>Viridiplantae</taxon>
        <taxon>Streptophyta</taxon>
        <taxon>Embryophyta</taxon>
        <taxon>Tracheophyta</taxon>
        <taxon>Spermatophyta</taxon>
        <taxon>Magnoliopsida</taxon>
        <taxon>eudicotyledons</taxon>
        <taxon>Gunneridae</taxon>
        <taxon>Pentapetalae</taxon>
        <taxon>rosids</taxon>
        <taxon>malvids</taxon>
        <taxon>Malvales</taxon>
        <taxon>Malvaceae</taxon>
        <taxon>Malvoideae</taxon>
        <taxon>Gossypium</taxon>
    </lineage>
</organism>
<reference evidence="2" key="1">
    <citation type="submission" date="2014-09" db="EMBL/GenBank/DDBJ databases">
        <authorList>
            <person name="Mudge J."/>
            <person name="Ramaraj T."/>
            <person name="Lindquist I.E."/>
            <person name="Bharti A.K."/>
            <person name="Sundararajan A."/>
            <person name="Cameron C.T."/>
            <person name="Woodward J.E."/>
            <person name="May G.D."/>
            <person name="Brubaker C."/>
            <person name="Broadhvest J."/>
            <person name="Wilkins T.A."/>
        </authorList>
    </citation>
    <scope>NUCLEOTIDE SEQUENCE</scope>
    <source>
        <strain evidence="2">cv. AKA8401</strain>
    </source>
</reference>
<comment type="caution">
    <text evidence="1">The sequence shown here is derived from an EMBL/GenBank/DDBJ whole genome shotgun (WGS) entry which is preliminary data.</text>
</comment>
<sequence length="14" mass="1503">MLPLDPLSTSISTK</sequence>
<dbReference type="EMBL" id="JRRC01025560">
    <property type="protein sequence ID" value="KHF98039.1"/>
    <property type="molecule type" value="Genomic_DNA"/>
</dbReference>